<evidence type="ECO:0000256" key="2">
    <source>
        <dbReference type="SAM" id="SignalP"/>
    </source>
</evidence>
<feature type="coiled-coil region" evidence="1">
    <location>
        <begin position="113"/>
        <end position="140"/>
    </location>
</feature>
<keyword evidence="1" id="KW-0175">Coiled coil</keyword>
<keyword evidence="2" id="KW-0732">Signal</keyword>
<protein>
    <submittedName>
        <fullName evidence="3">Uncharacterized protein</fullName>
    </submittedName>
</protein>
<feature type="signal peptide" evidence="2">
    <location>
        <begin position="1"/>
        <end position="22"/>
    </location>
</feature>
<dbReference type="Proteomes" id="UP000199040">
    <property type="component" value="Unassembled WGS sequence"/>
</dbReference>
<organism evidence="3 4">
    <name type="scientific">Modicisalibacter xianhensis</name>
    <dbReference type="NCBI Taxonomy" id="442341"/>
    <lineage>
        <taxon>Bacteria</taxon>
        <taxon>Pseudomonadati</taxon>
        <taxon>Pseudomonadota</taxon>
        <taxon>Gammaproteobacteria</taxon>
        <taxon>Oceanospirillales</taxon>
        <taxon>Halomonadaceae</taxon>
        <taxon>Modicisalibacter</taxon>
    </lineage>
</organism>
<sequence length="224" mass="24668">MPSLRPLLAVVTLTLFATAAQGQPRATPQEEWQAYSEALNRGATQGEIWRYGWSSVYAVSLGLNAYQASEADDSDERFDARVGTVKSALALGGTLFDVQPHVPAQRELADLRRTDDTNEARELMQRVAAEERERRAWRARLDSLIVNTLGGLAIGLGDDRPGDGALSFATGMLVSELQIRTQPTQAGSVINRFQPARLTLGDVNLDYQYAWIMTPSQVGIDIRY</sequence>
<reference evidence="3 4" key="1">
    <citation type="submission" date="2016-10" db="EMBL/GenBank/DDBJ databases">
        <authorList>
            <person name="de Groot N.N."/>
        </authorList>
    </citation>
    <scope>NUCLEOTIDE SEQUENCE [LARGE SCALE GENOMIC DNA]</scope>
    <source>
        <strain evidence="3 4">CGMCC 1.6848</strain>
    </source>
</reference>
<dbReference type="RefSeq" id="WP_092849128.1">
    <property type="nucleotide sequence ID" value="NZ_FOPY01000015.1"/>
</dbReference>
<evidence type="ECO:0000313" key="3">
    <source>
        <dbReference type="EMBL" id="SFI04100.1"/>
    </source>
</evidence>
<dbReference type="EMBL" id="FOPY01000015">
    <property type="protein sequence ID" value="SFI04100.1"/>
    <property type="molecule type" value="Genomic_DNA"/>
</dbReference>
<gene>
    <name evidence="3" type="ORF">SAMN04487959_11571</name>
</gene>
<evidence type="ECO:0000256" key="1">
    <source>
        <dbReference type="SAM" id="Coils"/>
    </source>
</evidence>
<accession>A0A1I3EZ06</accession>
<feature type="chain" id="PRO_5011744681" evidence="2">
    <location>
        <begin position="23"/>
        <end position="224"/>
    </location>
</feature>
<evidence type="ECO:0000313" key="4">
    <source>
        <dbReference type="Proteomes" id="UP000199040"/>
    </source>
</evidence>
<name>A0A1I3EZ06_9GAMM</name>
<dbReference type="AlphaFoldDB" id="A0A1I3EZ06"/>
<dbReference type="STRING" id="442341.SAMN04487959_11571"/>
<proteinExistence type="predicted"/>
<keyword evidence="4" id="KW-1185">Reference proteome</keyword>